<dbReference type="PANTHER" id="PTHR46382:SF1">
    <property type="entry name" value="PHOSPHATIDATE CYTIDYLYLTRANSFERASE"/>
    <property type="match status" value="1"/>
</dbReference>
<comment type="caution">
    <text evidence="20">The sequence shown here is derived from an EMBL/GenBank/DDBJ whole genome shotgun (WGS) entry which is preliminary data.</text>
</comment>
<evidence type="ECO:0000256" key="5">
    <source>
        <dbReference type="ARBA" id="ARBA00010185"/>
    </source>
</evidence>
<evidence type="ECO:0000313" key="21">
    <source>
        <dbReference type="Proteomes" id="UP000322454"/>
    </source>
</evidence>
<feature type="transmembrane region" description="Helical" evidence="19">
    <location>
        <begin position="119"/>
        <end position="139"/>
    </location>
</feature>
<dbReference type="GO" id="GO:0016024">
    <property type="term" value="P:CDP-diacylglycerol biosynthetic process"/>
    <property type="evidence" value="ECO:0007669"/>
    <property type="project" value="UniProtKB-UniPathway"/>
</dbReference>
<evidence type="ECO:0000256" key="2">
    <source>
        <dbReference type="ARBA" id="ARBA00004651"/>
    </source>
</evidence>
<dbReference type="EC" id="2.7.7.41" evidence="6 18"/>
<evidence type="ECO:0000256" key="9">
    <source>
        <dbReference type="ARBA" id="ARBA00022516"/>
    </source>
</evidence>
<reference evidence="20 21" key="1">
    <citation type="submission" date="2019-01" db="EMBL/GenBank/DDBJ databases">
        <title>Insights into ecological role of a new deltaproteobacterial order Candidatus Sinidesulfobacterales (Sva0485) by metagenomics and metatranscriptomics.</title>
        <authorList>
            <person name="Tan S."/>
            <person name="Liu J."/>
            <person name="Fang Y."/>
            <person name="Hedlund B."/>
            <person name="Lian Z.-H."/>
            <person name="Huang L.-Y."/>
            <person name="Li J.-T."/>
            <person name="Huang L.-N."/>
            <person name="Li W.-J."/>
            <person name="Jiang H.-C."/>
            <person name="Dong H.-L."/>
            <person name="Shu W.-S."/>
        </authorList>
    </citation>
    <scope>NUCLEOTIDE SEQUENCE [LARGE SCALE GENOMIC DNA]</scope>
    <source>
        <strain evidence="20">AP4</strain>
    </source>
</reference>
<keyword evidence="10 18" id="KW-0808">Transferase</keyword>
<evidence type="ECO:0000256" key="3">
    <source>
        <dbReference type="ARBA" id="ARBA00005119"/>
    </source>
</evidence>
<keyword evidence="9" id="KW-0444">Lipid biosynthesis</keyword>
<sequence>MTKKGQGDLEKPNFDPKRFIFGIIFGVVIILSIFLLNIYEFFIVSAVMTALSVYEIYSIFDLSEYKYFILPELLAILTSFSFAFLKEGAFIFILFFSVFLIFLKNILSFKNDFGKTLFIDLFSIIYTGFLISFLVKIFAVSGGRMLILLLFILVWASDIFAYYGGRHFGMHKLIVSLSPKKTVEGAVIGFLAALLTALIFRVFISEYKEFTVLLFIFLSSVTIIAGMFGDLTESLIKRMGGKKDSGNLIPGHGGILDRIDSLILAAPFFYYIMIFCLK</sequence>
<keyword evidence="13 19" id="KW-1133">Transmembrane helix</keyword>
<evidence type="ECO:0000256" key="12">
    <source>
        <dbReference type="ARBA" id="ARBA00022695"/>
    </source>
</evidence>
<keyword evidence="15 19" id="KW-0472">Membrane</keyword>
<evidence type="ECO:0000256" key="14">
    <source>
        <dbReference type="ARBA" id="ARBA00023098"/>
    </source>
</evidence>
<dbReference type="UniPathway" id="UPA00557">
    <property type="reaction ID" value="UER00614"/>
</dbReference>
<evidence type="ECO:0000256" key="16">
    <source>
        <dbReference type="ARBA" id="ARBA00023209"/>
    </source>
</evidence>
<evidence type="ECO:0000256" key="1">
    <source>
        <dbReference type="ARBA" id="ARBA00001698"/>
    </source>
</evidence>
<dbReference type="Pfam" id="PF01148">
    <property type="entry name" value="CTP_transf_1"/>
    <property type="match status" value="1"/>
</dbReference>
<evidence type="ECO:0000256" key="4">
    <source>
        <dbReference type="ARBA" id="ARBA00005189"/>
    </source>
</evidence>
<dbReference type="GO" id="GO:0004605">
    <property type="term" value="F:phosphatidate cytidylyltransferase activity"/>
    <property type="evidence" value="ECO:0007669"/>
    <property type="project" value="UniProtKB-EC"/>
</dbReference>
<keyword evidence="11 18" id="KW-0812">Transmembrane</keyword>
<dbReference type="Proteomes" id="UP000322454">
    <property type="component" value="Unassembled WGS sequence"/>
</dbReference>
<dbReference type="GO" id="GO:0005886">
    <property type="term" value="C:plasma membrane"/>
    <property type="evidence" value="ECO:0007669"/>
    <property type="project" value="UniProtKB-SubCell"/>
</dbReference>
<keyword evidence="12 18" id="KW-0548">Nucleotidyltransferase</keyword>
<dbReference type="PANTHER" id="PTHR46382">
    <property type="entry name" value="PHOSPHATIDATE CYTIDYLYLTRANSFERASE"/>
    <property type="match status" value="1"/>
</dbReference>
<feature type="transmembrane region" description="Helical" evidence="19">
    <location>
        <begin position="210"/>
        <end position="229"/>
    </location>
</feature>
<comment type="pathway">
    <text evidence="3 18">Phospholipid metabolism; CDP-diacylglycerol biosynthesis; CDP-diacylglycerol from sn-glycerol 3-phosphate: step 3/3.</text>
</comment>
<feature type="transmembrane region" description="Helical" evidence="19">
    <location>
        <begin position="20"/>
        <end position="36"/>
    </location>
</feature>
<evidence type="ECO:0000256" key="10">
    <source>
        <dbReference type="ARBA" id="ARBA00022679"/>
    </source>
</evidence>
<dbReference type="EMBL" id="SHMQ01000030">
    <property type="protein sequence ID" value="RZV37794.1"/>
    <property type="molecule type" value="Genomic_DNA"/>
</dbReference>
<evidence type="ECO:0000256" key="13">
    <source>
        <dbReference type="ARBA" id="ARBA00022989"/>
    </source>
</evidence>
<comment type="pathway">
    <text evidence="4">Lipid metabolism.</text>
</comment>
<keyword evidence="14" id="KW-0443">Lipid metabolism</keyword>
<keyword evidence="17" id="KW-1208">Phospholipid metabolism</keyword>
<evidence type="ECO:0000256" key="7">
    <source>
        <dbReference type="ARBA" id="ARBA00019373"/>
    </source>
</evidence>
<keyword evidence="16" id="KW-0594">Phospholipid biosynthesis</keyword>
<name>A0A520X9F5_9DELT</name>
<proteinExistence type="inferred from homology"/>
<dbReference type="AlphaFoldDB" id="A0A520X9F5"/>
<feature type="transmembrane region" description="Helical" evidence="19">
    <location>
        <begin position="67"/>
        <end position="84"/>
    </location>
</feature>
<accession>A0A520X9F5</accession>
<keyword evidence="8" id="KW-1003">Cell membrane</keyword>
<dbReference type="PROSITE" id="PS01315">
    <property type="entry name" value="CDS"/>
    <property type="match status" value="1"/>
</dbReference>
<comment type="subcellular location">
    <subcellularLocation>
        <location evidence="2">Cell membrane</location>
        <topology evidence="2">Multi-pass membrane protein</topology>
    </subcellularLocation>
</comment>
<gene>
    <name evidence="20" type="ORF">EVJ48_08280</name>
</gene>
<feature type="transmembrane region" description="Helical" evidence="19">
    <location>
        <begin position="145"/>
        <end position="164"/>
    </location>
</feature>
<evidence type="ECO:0000256" key="19">
    <source>
        <dbReference type="SAM" id="Phobius"/>
    </source>
</evidence>
<evidence type="ECO:0000256" key="18">
    <source>
        <dbReference type="RuleBase" id="RU003938"/>
    </source>
</evidence>
<comment type="similarity">
    <text evidence="5 18">Belongs to the CDS family.</text>
</comment>
<evidence type="ECO:0000256" key="15">
    <source>
        <dbReference type="ARBA" id="ARBA00023136"/>
    </source>
</evidence>
<evidence type="ECO:0000256" key="11">
    <source>
        <dbReference type="ARBA" id="ARBA00022692"/>
    </source>
</evidence>
<comment type="catalytic activity">
    <reaction evidence="1 18">
        <text>a 1,2-diacyl-sn-glycero-3-phosphate + CTP + H(+) = a CDP-1,2-diacyl-sn-glycerol + diphosphate</text>
        <dbReference type="Rhea" id="RHEA:16229"/>
        <dbReference type="ChEBI" id="CHEBI:15378"/>
        <dbReference type="ChEBI" id="CHEBI:33019"/>
        <dbReference type="ChEBI" id="CHEBI:37563"/>
        <dbReference type="ChEBI" id="CHEBI:58332"/>
        <dbReference type="ChEBI" id="CHEBI:58608"/>
        <dbReference type="EC" id="2.7.7.41"/>
    </reaction>
</comment>
<evidence type="ECO:0000256" key="6">
    <source>
        <dbReference type="ARBA" id="ARBA00012487"/>
    </source>
</evidence>
<dbReference type="InterPro" id="IPR000374">
    <property type="entry name" value="PC_trans"/>
</dbReference>
<protein>
    <recommendedName>
        <fullName evidence="7 18">Phosphatidate cytidylyltransferase</fullName>
        <ecNumber evidence="6 18">2.7.7.41</ecNumber>
    </recommendedName>
</protein>
<evidence type="ECO:0000313" key="20">
    <source>
        <dbReference type="EMBL" id="RZV37794.1"/>
    </source>
</evidence>
<feature type="transmembrane region" description="Helical" evidence="19">
    <location>
        <begin position="90"/>
        <end position="107"/>
    </location>
</feature>
<evidence type="ECO:0000256" key="8">
    <source>
        <dbReference type="ARBA" id="ARBA00022475"/>
    </source>
</evidence>
<evidence type="ECO:0000256" key="17">
    <source>
        <dbReference type="ARBA" id="ARBA00023264"/>
    </source>
</evidence>
<feature type="transmembrane region" description="Helical" evidence="19">
    <location>
        <begin position="185"/>
        <end position="204"/>
    </location>
</feature>
<organism evidence="20 21">
    <name type="scientific">Candidatus Acidulodesulfobacterium acidiphilum</name>
    <dbReference type="NCBI Taxonomy" id="2597224"/>
    <lineage>
        <taxon>Bacteria</taxon>
        <taxon>Deltaproteobacteria</taxon>
        <taxon>Candidatus Acidulodesulfobacterales</taxon>
        <taxon>Candidatus Acidulodesulfobacterium</taxon>
    </lineage>
</organism>